<dbReference type="Pfam" id="PF00704">
    <property type="entry name" value="Glyco_hydro_18"/>
    <property type="match status" value="1"/>
</dbReference>
<dbReference type="InterPro" id="IPR000772">
    <property type="entry name" value="Ricin_B_lectin"/>
</dbReference>
<dbReference type="CDD" id="cd23418">
    <property type="entry name" value="beta-trefoil_Ricin_XLN-like"/>
    <property type="match status" value="1"/>
</dbReference>
<dbReference type="InterPro" id="IPR017853">
    <property type="entry name" value="GH"/>
</dbReference>
<protein>
    <recommendedName>
        <fullName evidence="2">Ricin B lectin domain-containing protein</fullName>
    </recommendedName>
</protein>
<dbReference type="InterPro" id="IPR001223">
    <property type="entry name" value="Glyco_hydro18_cat"/>
</dbReference>
<dbReference type="SUPFAM" id="SSF51445">
    <property type="entry name" value="(Trans)glycosidases"/>
    <property type="match status" value="1"/>
</dbReference>
<dbReference type="PROSITE" id="PS51318">
    <property type="entry name" value="TAT"/>
    <property type="match status" value="1"/>
</dbReference>
<dbReference type="SUPFAM" id="SSF50370">
    <property type="entry name" value="Ricin B-like lectins"/>
    <property type="match status" value="1"/>
</dbReference>
<feature type="domain" description="Ricin B lectin" evidence="2">
    <location>
        <begin position="385"/>
        <end position="513"/>
    </location>
</feature>
<keyword evidence="4" id="KW-1185">Reference proteome</keyword>
<dbReference type="RefSeq" id="WP_344443973.1">
    <property type="nucleotide sequence ID" value="NZ_BAAALF010000095.1"/>
</dbReference>
<dbReference type="Pfam" id="PF00652">
    <property type="entry name" value="Ricin_B_lectin"/>
    <property type="match status" value="1"/>
</dbReference>
<dbReference type="InterPro" id="IPR006311">
    <property type="entry name" value="TAT_signal"/>
</dbReference>
<evidence type="ECO:0000256" key="1">
    <source>
        <dbReference type="SAM" id="SignalP"/>
    </source>
</evidence>
<dbReference type="Proteomes" id="UP001500037">
    <property type="component" value="Unassembled WGS sequence"/>
</dbReference>
<dbReference type="PANTHER" id="PTHR46066">
    <property type="entry name" value="CHITINASE DOMAIN-CONTAINING PROTEIN 1 FAMILY MEMBER"/>
    <property type="match status" value="1"/>
</dbReference>
<name>A0ABP4HAI4_9ACTN</name>
<dbReference type="PROSITE" id="PS50231">
    <property type="entry name" value="RICIN_B_LECTIN"/>
    <property type="match status" value="1"/>
</dbReference>
<evidence type="ECO:0000259" key="2">
    <source>
        <dbReference type="SMART" id="SM00458"/>
    </source>
</evidence>
<keyword evidence="1" id="KW-0732">Signal</keyword>
<comment type="caution">
    <text evidence="3">The sequence shown here is derived from an EMBL/GenBank/DDBJ whole genome shotgun (WGS) entry which is preliminary data.</text>
</comment>
<dbReference type="Gene3D" id="3.20.20.80">
    <property type="entry name" value="Glycosidases"/>
    <property type="match status" value="1"/>
</dbReference>
<dbReference type="Gene3D" id="2.80.10.50">
    <property type="match status" value="1"/>
</dbReference>
<dbReference type="SMART" id="SM00458">
    <property type="entry name" value="RICIN"/>
    <property type="match status" value="1"/>
</dbReference>
<dbReference type="EMBL" id="BAAALF010000095">
    <property type="protein sequence ID" value="GAA1251425.1"/>
    <property type="molecule type" value="Genomic_DNA"/>
</dbReference>
<reference evidence="4" key="1">
    <citation type="journal article" date="2019" name="Int. J. Syst. Evol. Microbiol.">
        <title>The Global Catalogue of Microorganisms (GCM) 10K type strain sequencing project: providing services to taxonomists for standard genome sequencing and annotation.</title>
        <authorList>
            <consortium name="The Broad Institute Genomics Platform"/>
            <consortium name="The Broad Institute Genome Sequencing Center for Infectious Disease"/>
            <person name="Wu L."/>
            <person name="Ma J."/>
        </authorList>
    </citation>
    <scope>NUCLEOTIDE SEQUENCE [LARGE SCALE GENOMIC DNA]</scope>
    <source>
        <strain evidence="4">JCM 13004</strain>
    </source>
</reference>
<evidence type="ECO:0000313" key="3">
    <source>
        <dbReference type="EMBL" id="GAA1251425.1"/>
    </source>
</evidence>
<accession>A0ABP4HAI4</accession>
<dbReference type="PANTHER" id="PTHR46066:SF2">
    <property type="entry name" value="CHITINASE DOMAIN-CONTAINING PROTEIN 1"/>
    <property type="match status" value="1"/>
</dbReference>
<organism evidence="3 4">
    <name type="scientific">Kitasatospora nipponensis</name>
    <dbReference type="NCBI Taxonomy" id="258049"/>
    <lineage>
        <taxon>Bacteria</taxon>
        <taxon>Bacillati</taxon>
        <taxon>Actinomycetota</taxon>
        <taxon>Actinomycetes</taxon>
        <taxon>Kitasatosporales</taxon>
        <taxon>Streptomycetaceae</taxon>
        <taxon>Kitasatospora</taxon>
    </lineage>
</organism>
<gene>
    <name evidence="3" type="ORF">GCM10009665_47640</name>
</gene>
<sequence>MTSPFPRRGAAFAALAAGSLLLSGLASGAPALAAPAVPTAAPAAFAAPAAPAATSPVTVQEWLYPGKSGSVTCSAAAEYADGRVQNGVLKPEYYDFDTNGNAVLAAATNSAYACNGYSAANAADVKAHSAQQYMTISLADLPSEEALTGSAAKSAAGVKTVTDFAKSIGFTGVDVDFENYWDWKGQDQANYYTFLTNLATSLHNAGLKLQVEGPPDTTTGFNYGSVLAAGADQVVMMAYDDEYQSPAGSTCLAFSPYDWMKDLITSALAQIPTAQRGRFVAGLPAEAYTATANCQNIVGNQTVLDMTKAPGYSTDPQVIASRRDPDSGEIRWSSGGAFYDYVDQTALDSKLALVRSLGVSNVSVWALGGGNAWFSAGALGGGGGTGPGFVSSASGRCMDVPGSVGANSTRLDVHDCDGSAGQAVVQGTGNTLQVLGKCVDASGRKTTAGTPVILYTCSGATNQQWTRGADGSFTGVQSGLCLDVTGGAVNAPNGTQLELWPCTGQANQIWTPKS</sequence>
<evidence type="ECO:0000313" key="4">
    <source>
        <dbReference type="Proteomes" id="UP001500037"/>
    </source>
</evidence>
<feature type="signal peptide" evidence="1">
    <location>
        <begin position="1"/>
        <end position="28"/>
    </location>
</feature>
<dbReference type="InterPro" id="IPR035992">
    <property type="entry name" value="Ricin_B-like_lectins"/>
</dbReference>
<feature type="chain" id="PRO_5047515425" description="Ricin B lectin domain-containing protein" evidence="1">
    <location>
        <begin position="29"/>
        <end position="514"/>
    </location>
</feature>
<proteinExistence type="predicted"/>